<reference evidence="1 2" key="1">
    <citation type="submission" date="2022-05" db="EMBL/GenBank/DDBJ databases">
        <title>Genome Sequencing of Bee-Associated Microbes.</title>
        <authorList>
            <person name="Dunlap C."/>
        </authorList>
    </citation>
    <scope>NUCLEOTIDE SEQUENCE [LARGE SCALE GENOMIC DNA]</scope>
    <source>
        <strain evidence="1 2">NRRL NRS-1438</strain>
    </source>
</reference>
<dbReference type="InterPro" id="IPR014967">
    <property type="entry name" value="Uncharacterised_YugN-like"/>
</dbReference>
<dbReference type="RefSeq" id="WP_087433449.1">
    <property type="nucleotide sequence ID" value="NZ_JAFFHZ010000001.1"/>
</dbReference>
<gene>
    <name evidence="1" type="ORF">M5X09_09650</name>
</gene>
<comment type="caution">
    <text evidence="1">The sequence shown here is derived from an EMBL/GenBank/DDBJ whole genome shotgun (WGS) entry which is preliminary data.</text>
</comment>
<proteinExistence type="predicted"/>
<keyword evidence="2" id="KW-1185">Reference proteome</keyword>
<dbReference type="GeneID" id="77001066"/>
<name>A0ABT4DVE1_9BACL</name>
<accession>A0ABT4DVE1</accession>
<protein>
    <submittedName>
        <fullName evidence="1">YugN-like family protein</fullName>
    </submittedName>
</protein>
<dbReference type="Proteomes" id="UP001207626">
    <property type="component" value="Unassembled WGS sequence"/>
</dbReference>
<dbReference type="EMBL" id="JAMDLW010000010">
    <property type="protein sequence ID" value="MCY9519946.1"/>
    <property type="molecule type" value="Genomic_DNA"/>
</dbReference>
<dbReference type="SUPFAM" id="SSF160755">
    <property type="entry name" value="YugN-like"/>
    <property type="match status" value="1"/>
</dbReference>
<evidence type="ECO:0000313" key="1">
    <source>
        <dbReference type="EMBL" id="MCY9519946.1"/>
    </source>
</evidence>
<dbReference type="Gene3D" id="3.30.310.100">
    <property type="entry name" value="YugN-like"/>
    <property type="match status" value="1"/>
</dbReference>
<evidence type="ECO:0000313" key="2">
    <source>
        <dbReference type="Proteomes" id="UP001207626"/>
    </source>
</evidence>
<dbReference type="Pfam" id="PF08868">
    <property type="entry name" value="YugN"/>
    <property type="match status" value="1"/>
</dbReference>
<organism evidence="1 2">
    <name type="scientific">Paenibacillus apiarius</name>
    <dbReference type="NCBI Taxonomy" id="46240"/>
    <lineage>
        <taxon>Bacteria</taxon>
        <taxon>Bacillati</taxon>
        <taxon>Bacillota</taxon>
        <taxon>Bacilli</taxon>
        <taxon>Bacillales</taxon>
        <taxon>Paenibacillaceae</taxon>
        <taxon>Paenibacillus</taxon>
    </lineage>
</organism>
<sequence>MQLLQGKMTGRKYDTNELVRALGPLGFSIGGNWNYDGGSFDCALNDEQTVWLRLPFRAVNGAFDADSAEAVLVQLDRPYVLKHQYQTGNDPAADSQLFGSLINQFQSPADKDASLGEEELKLARAKLDEAEAKLDAAK</sequence>
<dbReference type="InterPro" id="IPR036491">
    <property type="entry name" value="YugN-like_sf"/>
</dbReference>